<feature type="domain" description="Metallo-beta-lactamase" evidence="1">
    <location>
        <begin position="34"/>
        <end position="194"/>
    </location>
</feature>
<dbReference type="InterPro" id="IPR001279">
    <property type="entry name" value="Metallo-B-lactamas"/>
</dbReference>
<organism evidence="2 3">
    <name type="scientific">Oligosphaera ethanolica</name>
    <dbReference type="NCBI Taxonomy" id="760260"/>
    <lineage>
        <taxon>Bacteria</taxon>
        <taxon>Pseudomonadati</taxon>
        <taxon>Lentisphaerota</taxon>
        <taxon>Oligosphaeria</taxon>
        <taxon>Oligosphaerales</taxon>
        <taxon>Oligosphaeraceae</taxon>
        <taxon>Oligosphaera</taxon>
    </lineage>
</organism>
<sequence>MKLQFLGTGAADWPNPGPKVGTGRRFCSQCLNGRVLLDCGPMALDAMDEFRLDPTALSDVVISHPHGDHYDFPVIAAIAARRDPTAEPLVLHLNAAAAKALSKQQPAIPDNLHLAPFVPGDVFTCGDLQFHALPANHRLERAGELAAHFYIESAQQETLFYALDGAWLLKDTWGFLKTKRLDLIIWELTCGDKDDWRVFEHCNLAMLKIMTKVFRNYGLLKPDTQMFCSHLARTLCPDQAIFAPYLAEHGYVLAWDGMCVDTGK</sequence>
<dbReference type="SUPFAM" id="SSF56281">
    <property type="entry name" value="Metallo-hydrolase/oxidoreductase"/>
    <property type="match status" value="1"/>
</dbReference>
<comment type="caution">
    <text evidence="2">The sequence shown here is derived from an EMBL/GenBank/DDBJ whole genome shotgun (WGS) entry which is preliminary data.</text>
</comment>
<name>A0AAE4APS7_9BACT</name>
<dbReference type="Gene3D" id="3.60.15.10">
    <property type="entry name" value="Ribonuclease Z/Hydroxyacylglutathione hydrolase-like"/>
    <property type="match status" value="1"/>
</dbReference>
<reference evidence="2" key="1">
    <citation type="submission" date="2023-07" db="EMBL/GenBank/DDBJ databases">
        <title>Genomic Encyclopedia of Type Strains, Phase IV (KMG-IV): sequencing the most valuable type-strain genomes for metagenomic binning, comparative biology and taxonomic classification.</title>
        <authorList>
            <person name="Goeker M."/>
        </authorList>
    </citation>
    <scope>NUCLEOTIDE SEQUENCE</scope>
    <source>
        <strain evidence="2">DSM 24202</strain>
    </source>
</reference>
<keyword evidence="3" id="KW-1185">Reference proteome</keyword>
<proteinExistence type="predicted"/>
<dbReference type="AlphaFoldDB" id="A0AAE4APS7"/>
<dbReference type="EMBL" id="JAUSVL010000001">
    <property type="protein sequence ID" value="MDQ0290338.1"/>
    <property type="molecule type" value="Genomic_DNA"/>
</dbReference>
<evidence type="ECO:0000313" key="3">
    <source>
        <dbReference type="Proteomes" id="UP001238163"/>
    </source>
</evidence>
<protein>
    <recommendedName>
        <fullName evidence="1">Metallo-beta-lactamase domain-containing protein</fullName>
    </recommendedName>
</protein>
<dbReference type="Pfam" id="PF12706">
    <property type="entry name" value="Lactamase_B_2"/>
    <property type="match status" value="1"/>
</dbReference>
<evidence type="ECO:0000313" key="2">
    <source>
        <dbReference type="EMBL" id="MDQ0290338.1"/>
    </source>
</evidence>
<dbReference type="Proteomes" id="UP001238163">
    <property type="component" value="Unassembled WGS sequence"/>
</dbReference>
<dbReference type="InterPro" id="IPR036866">
    <property type="entry name" value="RibonucZ/Hydroxyglut_hydro"/>
</dbReference>
<dbReference type="RefSeq" id="WP_307261799.1">
    <property type="nucleotide sequence ID" value="NZ_JAUSVL010000001.1"/>
</dbReference>
<accession>A0AAE4APS7</accession>
<gene>
    <name evidence="2" type="ORF">J3R75_002445</name>
</gene>
<evidence type="ECO:0000259" key="1">
    <source>
        <dbReference type="Pfam" id="PF12706"/>
    </source>
</evidence>